<sequence>MSSQVGAINSVSVLVAKVFKQPKGDFADRLNSRITVCLLALSSVLLLSSHFMGDPITCWTPAQFTKQWSDFVNQYCYVHGTYFVSLNESLPFLDAQRRKVPINYYQWVPYILAVQAFLFYMPRFVWKSLIAISGYDLAGAIQYVDGCWNIVKSNETTFKERIAAFEGRASAYVWDGLRLARNKGSQDMALYYTISTVIQSLNAWIQWFWLNSLLQSPLYTLWGPSLVHDLIRGDDWQVTGHFPRITHCDFNRRRPASVQLDTVLCVLTLNIYYEKLFIFLWFWLLFVAIVSTSNSIYWIGSICVSTKARRVITDYLATDPSTQTGRLSTEQFFRLLGKDGLFVLHQMSLNLGDIPARFKECVPASTIFSAYRPKTKRAKKHLTQHFYQALLWPKVRKLRR</sequence>
<dbReference type="OrthoDB" id="5867527at2759"/>
<comment type="function">
    <text evidence="12">Structural component of the gap junctions.</text>
</comment>
<evidence type="ECO:0000256" key="2">
    <source>
        <dbReference type="ARBA" id="ARBA00004651"/>
    </source>
</evidence>
<evidence type="ECO:0000256" key="4">
    <source>
        <dbReference type="ARBA" id="ARBA00022475"/>
    </source>
</evidence>
<dbReference type="Proteomes" id="UP000267027">
    <property type="component" value="Unassembled WGS sequence"/>
</dbReference>
<dbReference type="STRING" id="334426.A0A158PII9"/>
<dbReference type="PANTHER" id="PTHR11893">
    <property type="entry name" value="INNEXIN"/>
    <property type="match status" value="1"/>
</dbReference>
<evidence type="ECO:0000256" key="3">
    <source>
        <dbReference type="ARBA" id="ARBA00022448"/>
    </source>
</evidence>
<accession>A0A158PII9</accession>
<feature type="transmembrane region" description="Helical" evidence="12">
    <location>
        <begin position="189"/>
        <end position="209"/>
    </location>
</feature>
<dbReference type="GO" id="GO:0005886">
    <property type="term" value="C:plasma membrane"/>
    <property type="evidence" value="ECO:0007669"/>
    <property type="project" value="UniProtKB-SubCell"/>
</dbReference>
<evidence type="ECO:0000256" key="10">
    <source>
        <dbReference type="ARBA" id="ARBA00023136"/>
    </source>
</evidence>
<gene>
    <name evidence="12" type="primary">inx</name>
    <name evidence="13" type="ORF">ACOC_LOCUS7621</name>
</gene>
<keyword evidence="5 12" id="KW-0812">Transmembrane</keyword>
<keyword evidence="11 12" id="KW-0407">Ion channel</keyword>
<name>A0A158PII9_ANGCS</name>
<dbReference type="PRINTS" id="PR01262">
    <property type="entry name" value="INNEXIN"/>
</dbReference>
<evidence type="ECO:0000256" key="12">
    <source>
        <dbReference type="RuleBase" id="RU010713"/>
    </source>
</evidence>
<keyword evidence="7" id="KW-0965">Cell junction</keyword>
<evidence type="ECO:0000256" key="5">
    <source>
        <dbReference type="ARBA" id="ARBA00022692"/>
    </source>
</evidence>
<keyword evidence="4" id="KW-1003">Cell membrane</keyword>
<dbReference type="GO" id="GO:0034220">
    <property type="term" value="P:monoatomic ion transmembrane transport"/>
    <property type="evidence" value="ECO:0007669"/>
    <property type="project" value="UniProtKB-KW"/>
</dbReference>
<dbReference type="PANTHER" id="PTHR11893:SF10">
    <property type="entry name" value="INNEXIN-6"/>
    <property type="match status" value="1"/>
</dbReference>
<dbReference type="GO" id="GO:0005921">
    <property type="term" value="C:gap junction"/>
    <property type="evidence" value="ECO:0007669"/>
    <property type="project" value="UniProtKB-SubCell"/>
</dbReference>
<keyword evidence="8 12" id="KW-1133">Transmembrane helix</keyword>
<evidence type="ECO:0000256" key="7">
    <source>
        <dbReference type="ARBA" id="ARBA00022949"/>
    </source>
</evidence>
<keyword evidence="9 12" id="KW-0406">Ion transport</keyword>
<keyword evidence="6" id="KW-0303">Gap junction</keyword>
<evidence type="ECO:0000313" key="13">
    <source>
        <dbReference type="EMBL" id="VDM59206.1"/>
    </source>
</evidence>
<feature type="transmembrane region" description="Helical" evidence="12">
    <location>
        <begin position="276"/>
        <end position="300"/>
    </location>
</feature>
<dbReference type="PROSITE" id="PS51013">
    <property type="entry name" value="PANNEXIN"/>
    <property type="match status" value="1"/>
</dbReference>
<feature type="transmembrane region" description="Helical" evidence="12">
    <location>
        <begin position="107"/>
        <end position="126"/>
    </location>
</feature>
<dbReference type="AlphaFoldDB" id="A0A158PII9"/>
<comment type="similarity">
    <text evidence="12">Belongs to the pannexin family.</text>
</comment>
<reference evidence="13 14" key="2">
    <citation type="submission" date="2018-11" db="EMBL/GenBank/DDBJ databases">
        <authorList>
            <consortium name="Pathogen Informatics"/>
        </authorList>
    </citation>
    <scope>NUCLEOTIDE SEQUENCE [LARGE SCALE GENOMIC DNA]</scope>
    <source>
        <strain evidence="13 14">Costa Rica</strain>
    </source>
</reference>
<dbReference type="InterPro" id="IPR000990">
    <property type="entry name" value="Innexin"/>
</dbReference>
<feature type="transmembrane region" description="Helical" evidence="12">
    <location>
        <begin position="30"/>
        <end position="51"/>
    </location>
</feature>
<keyword evidence="14" id="KW-1185">Reference proteome</keyword>
<reference evidence="15" key="1">
    <citation type="submission" date="2016-04" db="UniProtKB">
        <authorList>
            <consortium name="WormBaseParasite"/>
        </authorList>
    </citation>
    <scope>IDENTIFICATION</scope>
</reference>
<dbReference type="OMA" id="NQYCYVH"/>
<organism evidence="15">
    <name type="scientific">Angiostrongylus costaricensis</name>
    <name type="common">Nematode worm</name>
    <dbReference type="NCBI Taxonomy" id="334426"/>
    <lineage>
        <taxon>Eukaryota</taxon>
        <taxon>Metazoa</taxon>
        <taxon>Ecdysozoa</taxon>
        <taxon>Nematoda</taxon>
        <taxon>Chromadorea</taxon>
        <taxon>Rhabditida</taxon>
        <taxon>Rhabditina</taxon>
        <taxon>Rhabditomorpha</taxon>
        <taxon>Strongyloidea</taxon>
        <taxon>Metastrongylidae</taxon>
        <taxon>Angiostrongylus</taxon>
    </lineage>
</organism>
<dbReference type="Pfam" id="PF00876">
    <property type="entry name" value="Innexin"/>
    <property type="match status" value="1"/>
</dbReference>
<dbReference type="GO" id="GO:0005243">
    <property type="term" value="F:gap junction channel activity"/>
    <property type="evidence" value="ECO:0007669"/>
    <property type="project" value="TreeGrafter"/>
</dbReference>
<dbReference type="EMBL" id="UYYA01004058">
    <property type="protein sequence ID" value="VDM59206.1"/>
    <property type="molecule type" value="Genomic_DNA"/>
</dbReference>
<evidence type="ECO:0000256" key="6">
    <source>
        <dbReference type="ARBA" id="ARBA00022868"/>
    </source>
</evidence>
<evidence type="ECO:0000313" key="15">
    <source>
        <dbReference type="WBParaSite" id="ACOC_0000762001-mRNA-1"/>
    </source>
</evidence>
<proteinExistence type="inferred from homology"/>
<evidence type="ECO:0000256" key="8">
    <source>
        <dbReference type="ARBA" id="ARBA00022989"/>
    </source>
</evidence>
<evidence type="ECO:0000256" key="1">
    <source>
        <dbReference type="ARBA" id="ARBA00004610"/>
    </source>
</evidence>
<evidence type="ECO:0000256" key="11">
    <source>
        <dbReference type="ARBA" id="ARBA00023303"/>
    </source>
</evidence>
<evidence type="ECO:0000256" key="9">
    <source>
        <dbReference type="ARBA" id="ARBA00023065"/>
    </source>
</evidence>
<keyword evidence="10 12" id="KW-0472">Membrane</keyword>
<dbReference type="WBParaSite" id="ACOC_0000762001-mRNA-1">
    <property type="protein sequence ID" value="ACOC_0000762001-mRNA-1"/>
    <property type="gene ID" value="ACOC_0000762001"/>
</dbReference>
<protein>
    <recommendedName>
        <fullName evidence="12">Innexin</fullName>
    </recommendedName>
</protein>
<keyword evidence="3 12" id="KW-0813">Transport</keyword>
<comment type="subcellular location">
    <subcellularLocation>
        <location evidence="1">Cell junction</location>
        <location evidence="1">Gap junction</location>
    </subcellularLocation>
    <subcellularLocation>
        <location evidence="2 12">Cell membrane</location>
        <topology evidence="2 12">Multi-pass membrane protein</topology>
    </subcellularLocation>
</comment>
<evidence type="ECO:0000313" key="14">
    <source>
        <dbReference type="Proteomes" id="UP000267027"/>
    </source>
</evidence>